<feature type="domain" description="Transglutaminase-like" evidence="2">
    <location>
        <begin position="153"/>
        <end position="256"/>
    </location>
</feature>
<evidence type="ECO:0000259" key="2">
    <source>
        <dbReference type="Pfam" id="PF01841"/>
    </source>
</evidence>
<proteinExistence type="predicted"/>
<reference evidence="3 4" key="1">
    <citation type="submission" date="2017-05" db="EMBL/GenBank/DDBJ databases">
        <authorList>
            <person name="Varghese N."/>
            <person name="Submissions S."/>
        </authorList>
    </citation>
    <scope>NUCLEOTIDE SEQUENCE [LARGE SCALE GENOMIC DNA]</scope>
    <source>
        <strain evidence="3 4">DSM 29982</strain>
    </source>
</reference>
<protein>
    <submittedName>
        <fullName evidence="3">Transglutaminase-like superfamily protein</fullName>
    </submittedName>
</protein>
<keyword evidence="4" id="KW-1185">Reference proteome</keyword>
<dbReference type="Pfam" id="PF01841">
    <property type="entry name" value="Transglut_core"/>
    <property type="match status" value="1"/>
</dbReference>
<feature type="signal peptide" evidence="1">
    <location>
        <begin position="1"/>
        <end position="20"/>
    </location>
</feature>
<dbReference type="EMBL" id="FXTQ01000001">
    <property type="protein sequence ID" value="SMO34896.1"/>
    <property type="molecule type" value="Genomic_DNA"/>
</dbReference>
<keyword evidence="1" id="KW-0732">Signal</keyword>
<sequence length="381" mass="44136">MKSKITLLLFFIFFAQLATSQQNIPTIKAISKKLDIRDGKTYKKQSWNISPQLNPDVYETSSLGKKVTFITDKDSISVKIKKNTQFDFVILLNDSVKAYTQIKYKAATSRLEILKKAAKYNYSDNRFIPEFTYQSMENPNLMKIRKDLKLDSIAGTGSETSQILNLLHWVHRIIRHDGSSYNPALKNAIDLIKICKTENRGLNCRMMATILNECYLAMGIKSRYITCMPKETDFDDCHVINMVYSNEFKKWIWIDPTFDAYVMNEKGELLGIQEVRERLINGKTLILNPEANWNNKATQTKEYYLETYMAKNLYRLKTPVYSEYDTETVKDGKEIAYVELLPLDGIEQTPQKTESTNTKTNVKTISYKTNNPNLFWAKPTK</sequence>
<evidence type="ECO:0000256" key="1">
    <source>
        <dbReference type="SAM" id="SignalP"/>
    </source>
</evidence>
<dbReference type="InterPro" id="IPR038765">
    <property type="entry name" value="Papain-like_cys_pep_sf"/>
</dbReference>
<accession>A0A521AJB0</accession>
<dbReference type="OrthoDB" id="5166556at2"/>
<dbReference type="SUPFAM" id="SSF54001">
    <property type="entry name" value="Cysteine proteinases"/>
    <property type="match status" value="1"/>
</dbReference>
<name>A0A521AJB0_9FLAO</name>
<feature type="chain" id="PRO_5022223557" evidence="1">
    <location>
        <begin position="21"/>
        <end position="381"/>
    </location>
</feature>
<evidence type="ECO:0000313" key="3">
    <source>
        <dbReference type="EMBL" id="SMO34896.1"/>
    </source>
</evidence>
<gene>
    <name evidence="3" type="ORF">SAMN06265220_101198</name>
</gene>
<dbReference type="InterPro" id="IPR002931">
    <property type="entry name" value="Transglutaminase-like"/>
</dbReference>
<dbReference type="Gene3D" id="3.10.620.30">
    <property type="match status" value="1"/>
</dbReference>
<dbReference type="AlphaFoldDB" id="A0A521AJB0"/>
<organism evidence="3 4">
    <name type="scientific">Flavobacterium nitrogenifigens</name>
    <dbReference type="NCBI Taxonomy" id="1617283"/>
    <lineage>
        <taxon>Bacteria</taxon>
        <taxon>Pseudomonadati</taxon>
        <taxon>Bacteroidota</taxon>
        <taxon>Flavobacteriia</taxon>
        <taxon>Flavobacteriales</taxon>
        <taxon>Flavobacteriaceae</taxon>
        <taxon>Flavobacterium</taxon>
    </lineage>
</organism>
<dbReference type="RefSeq" id="WP_111377926.1">
    <property type="nucleotide sequence ID" value="NZ_CP043612.1"/>
</dbReference>
<dbReference type="Proteomes" id="UP000319267">
    <property type="component" value="Unassembled WGS sequence"/>
</dbReference>
<evidence type="ECO:0000313" key="4">
    <source>
        <dbReference type="Proteomes" id="UP000319267"/>
    </source>
</evidence>